<feature type="region of interest" description="Disordered" evidence="1">
    <location>
        <begin position="451"/>
        <end position="494"/>
    </location>
</feature>
<dbReference type="Proteomes" id="UP000244855">
    <property type="component" value="Unassembled WGS sequence"/>
</dbReference>
<gene>
    <name evidence="2" type="ORF">DM02DRAFT_650845</name>
</gene>
<feature type="region of interest" description="Disordered" evidence="1">
    <location>
        <begin position="640"/>
        <end position="673"/>
    </location>
</feature>
<dbReference type="EMBL" id="KZ805315">
    <property type="protein sequence ID" value="PVI05187.1"/>
    <property type="molecule type" value="Genomic_DNA"/>
</dbReference>
<proteinExistence type="predicted"/>
<accession>A0A2V1E3S0</accession>
<sequence length="673" mass="73300">MNWTGGSLHRLKNTKNGIVQKQKAHFARARARLQSGSRRSSPPVPPTYLAADEELEHRWPPALKSNISRPHDKTDQPGNIRPSASPVDQDHGDAAHAYSPREGSPDLFSDSKEENSTPVARLTHERKRKREHGNANSADTLSARKMMLLRQQDWAGLTRSKPAELHVQSFTDKEMIGKRRKKDKPPQIIVNRPGVPRQRMESRAEQLPVSASLPNEDIDIRFGTDAVTTQLSPARSPPSSAHDSFATMLFDNDHWCTSASAETRSARVADQGSVGGFAQPSMRRNAMQNVRADGMDIASVVPLDSGKGFKTVHCDPRTPKLIGNSVVTEPCRTQADNLPNRRVAQQLRGTPRPLGLVRDRTSASPPLGEGNVFQSDLIGEMSHANAPTNAELCENGKDAEQFRVSMPLSDPHPGSDDCVWKSFLPEDDSSSTSSKIDASRPDEAHYYHTQQHPKGTIAAPVSWSQKATQGDGTEADLAPRVSTSLPSITPYPDKHMKTNAPGNGRLSGDLSQAQWDHNEGVGEDEMLWKPYVFGDNDTATCGSEVEDAEIVEKMDNMTRSMGKIAACNTVSSLSSSPFRLLPGLTARASDSAQDAAARAPFSTSSRSTLPVITSPGAGIYRTSISKEKLYGIDLEEPLSGQFDFEQPPMIRTSIQNNRSSGTGDPSPTSNSDL</sequence>
<feature type="region of interest" description="Disordered" evidence="1">
    <location>
        <begin position="1"/>
        <end position="141"/>
    </location>
</feature>
<keyword evidence="3" id="KW-1185">Reference proteome</keyword>
<dbReference type="AlphaFoldDB" id="A0A2V1E3S0"/>
<feature type="compositionally biased region" description="Basic residues" evidence="1">
    <location>
        <begin position="22"/>
        <end position="31"/>
    </location>
</feature>
<feature type="compositionally biased region" description="Polar residues" evidence="1">
    <location>
        <begin position="652"/>
        <end position="673"/>
    </location>
</feature>
<name>A0A2V1E3S0_9PLEO</name>
<evidence type="ECO:0000313" key="2">
    <source>
        <dbReference type="EMBL" id="PVI05187.1"/>
    </source>
</evidence>
<evidence type="ECO:0000256" key="1">
    <source>
        <dbReference type="SAM" id="MobiDB-lite"/>
    </source>
</evidence>
<dbReference type="OrthoDB" id="5426563at2759"/>
<protein>
    <submittedName>
        <fullName evidence="2">Uncharacterized protein</fullName>
    </submittedName>
</protein>
<organism evidence="2 3">
    <name type="scientific">Periconia macrospinosa</name>
    <dbReference type="NCBI Taxonomy" id="97972"/>
    <lineage>
        <taxon>Eukaryota</taxon>
        <taxon>Fungi</taxon>
        <taxon>Dikarya</taxon>
        <taxon>Ascomycota</taxon>
        <taxon>Pezizomycotina</taxon>
        <taxon>Dothideomycetes</taxon>
        <taxon>Pleosporomycetidae</taxon>
        <taxon>Pleosporales</taxon>
        <taxon>Massarineae</taxon>
        <taxon>Periconiaceae</taxon>
        <taxon>Periconia</taxon>
    </lineage>
</organism>
<evidence type="ECO:0000313" key="3">
    <source>
        <dbReference type="Proteomes" id="UP000244855"/>
    </source>
</evidence>
<feature type="compositionally biased region" description="Polar residues" evidence="1">
    <location>
        <begin position="462"/>
        <end position="471"/>
    </location>
</feature>
<feature type="region of interest" description="Disordered" evidence="1">
    <location>
        <begin position="408"/>
        <end position="439"/>
    </location>
</feature>
<feature type="region of interest" description="Disordered" evidence="1">
    <location>
        <begin position="174"/>
        <end position="208"/>
    </location>
</feature>
<reference evidence="2 3" key="1">
    <citation type="journal article" date="2018" name="Sci. Rep.">
        <title>Comparative genomics provides insights into the lifestyle and reveals functional heterogeneity of dark septate endophytic fungi.</title>
        <authorList>
            <person name="Knapp D.G."/>
            <person name="Nemeth J.B."/>
            <person name="Barry K."/>
            <person name="Hainaut M."/>
            <person name="Henrissat B."/>
            <person name="Johnson J."/>
            <person name="Kuo A."/>
            <person name="Lim J.H.P."/>
            <person name="Lipzen A."/>
            <person name="Nolan M."/>
            <person name="Ohm R.A."/>
            <person name="Tamas L."/>
            <person name="Grigoriev I.V."/>
            <person name="Spatafora J.W."/>
            <person name="Nagy L.G."/>
            <person name="Kovacs G.M."/>
        </authorList>
    </citation>
    <scope>NUCLEOTIDE SEQUENCE [LARGE SCALE GENOMIC DNA]</scope>
    <source>
        <strain evidence="2 3">DSE2036</strain>
    </source>
</reference>